<feature type="region of interest" description="Disordered" evidence="1">
    <location>
        <begin position="253"/>
        <end position="275"/>
    </location>
</feature>
<dbReference type="RefSeq" id="WP_206961364.1">
    <property type="nucleotide sequence ID" value="NZ_BAAAJJ010000003.1"/>
</dbReference>
<dbReference type="GO" id="GO:0003676">
    <property type="term" value="F:nucleic acid binding"/>
    <property type="evidence" value="ECO:0007669"/>
    <property type="project" value="InterPro"/>
</dbReference>
<proteinExistence type="predicted"/>
<accession>A0A939F5N8</accession>
<dbReference type="InterPro" id="IPR002052">
    <property type="entry name" value="DNA_methylase_N6_adenine_CS"/>
</dbReference>
<comment type="caution">
    <text evidence="2">The sequence shown here is derived from an EMBL/GenBank/DDBJ whole genome shotgun (WGS) entry which is preliminary data.</text>
</comment>
<dbReference type="GO" id="GO:0008168">
    <property type="term" value="F:methyltransferase activity"/>
    <property type="evidence" value="ECO:0007669"/>
    <property type="project" value="InterPro"/>
</dbReference>
<dbReference type="Gene3D" id="3.40.50.150">
    <property type="entry name" value="Vaccinia Virus protein VP39"/>
    <property type="match status" value="2"/>
</dbReference>
<protein>
    <submittedName>
        <fullName evidence="2">DUF1156 domain-containing protein</fullName>
    </submittedName>
</protein>
<dbReference type="AlphaFoldDB" id="A0A939F5N8"/>
<sequence length="919" mass="100393">MNTDSGRTLIDTWFPCAAVDEACSNRSGSGLVEKAIFTWFASRPIAQARAAVATALLPDSAYVRQLVDGAVRGEPAALAETAARISERFPDGRPVVLDIFSGRGIIALEAARLGAQAVGLDLSPVATLAGRVLADYPLRDWSAEPALPWRESDPQDDALFDQGAAPRLIADLEVFLAEIGRRTQTAVARHYPRNPDGSLPWGYLWAISIPCDGCTNRFPLLGSFVLRYPYNRTNDLGQSLRLVVHDDTWHTEVIDGPPEQAPTYSSTDLGDGRKRKGKSARCPFCQQVHSLETVKAKGIAGEYRDELLVAIDTSGEAKRVFRSPRPDERRAATMVDLSCLKADGPLSVVPDEVIAAGNVHTVMASGYGYRTFGELMNARQALQFSELVHAIRSCHHDAIATGISPEYARALAAFAAATLARRLRRATRGCRVEAKGKSDGTTQNRIMVSDLFANEASLNFQFDWVETGPGSGPGTWTSLVKTGLRPYEAHIRGLRGTPARFRQANAMRLPYRDASVDAVVTDPPYYDMIEYADASDLMHVWLKRILFDIEPDLFGPKALRTSDGLQNKDDEIIVRRVHEPGRVRHDKDFYEKSLSAAFLESRRVLRPDGHLVVVFGHSDPEAWKRLLAALHDAGFVVTSSWPSRTESGNTKVASVKVTITIGCRVAPADREAATAAQVDREIADAIRPQVRNWTQDGLALADQMMAAYGPAMEVYGRYSTVIQPDGESAPLERYLTLARRCVREATALRLDRIPIETFDAITRFAVFWMRVHGRTVVAKGEAIFLAQVDGLRLENVRGKLLAESGKGFRLILDPPTSVGPSSAEFDVARALAGAYISGGTEAASLVLAQWERPVDDEHLWAVIGDLAAQLPPSDTIAKALVALQRNTVTIKNIARGLTGSLPQSTTGGHLTLFDVEDAR</sequence>
<gene>
    <name evidence="2" type="ORF">J0695_09070</name>
</gene>
<name>A0A939F5N8_9ACTN</name>
<organism evidence="2 3">
    <name type="scientific">Streptomyces beijiangensis</name>
    <dbReference type="NCBI Taxonomy" id="163361"/>
    <lineage>
        <taxon>Bacteria</taxon>
        <taxon>Bacillati</taxon>
        <taxon>Actinomycetota</taxon>
        <taxon>Actinomycetes</taxon>
        <taxon>Kitasatosporales</taxon>
        <taxon>Streptomycetaceae</taxon>
        <taxon>Streptomyces</taxon>
    </lineage>
</organism>
<dbReference type="EMBL" id="JAFLRJ010000079">
    <property type="protein sequence ID" value="MBO0511964.1"/>
    <property type="molecule type" value="Genomic_DNA"/>
</dbReference>
<evidence type="ECO:0000313" key="3">
    <source>
        <dbReference type="Proteomes" id="UP000664167"/>
    </source>
</evidence>
<dbReference type="PROSITE" id="PS00092">
    <property type="entry name" value="N6_MTASE"/>
    <property type="match status" value="1"/>
</dbReference>
<dbReference type="InterPro" id="IPR029063">
    <property type="entry name" value="SAM-dependent_MTases_sf"/>
</dbReference>
<reference evidence="2" key="1">
    <citation type="submission" date="2021-03" db="EMBL/GenBank/DDBJ databases">
        <title>Streptomyces poriferae sp. nov., a novel marine sponge-derived Actinobacteria species with anti-MRSA activity.</title>
        <authorList>
            <person name="Sandoval-Powers M."/>
            <person name="Kralova S."/>
            <person name="Nguyen G.-S."/>
            <person name="Fawwal D."/>
            <person name="Degnes K."/>
            <person name="Klinkenberg G."/>
            <person name="Sletta H."/>
            <person name="Wentzel A."/>
            <person name="Liles M.R."/>
        </authorList>
    </citation>
    <scope>NUCLEOTIDE SEQUENCE</scope>
    <source>
        <strain evidence="2">DSM 41794</strain>
    </source>
</reference>
<dbReference type="Proteomes" id="UP000664167">
    <property type="component" value="Unassembled WGS sequence"/>
</dbReference>
<dbReference type="GO" id="GO:0032259">
    <property type="term" value="P:methylation"/>
    <property type="evidence" value="ECO:0007669"/>
    <property type="project" value="InterPro"/>
</dbReference>
<evidence type="ECO:0000256" key="1">
    <source>
        <dbReference type="SAM" id="MobiDB-lite"/>
    </source>
</evidence>
<evidence type="ECO:0000313" key="2">
    <source>
        <dbReference type="EMBL" id="MBO0511964.1"/>
    </source>
</evidence>
<dbReference type="SUPFAM" id="SSF53335">
    <property type="entry name" value="S-adenosyl-L-methionine-dependent methyltransferases"/>
    <property type="match status" value="1"/>
</dbReference>
<keyword evidence="3" id="KW-1185">Reference proteome</keyword>